<dbReference type="InterPro" id="IPR023296">
    <property type="entry name" value="Glyco_hydro_beta-prop_sf"/>
</dbReference>
<dbReference type="SUPFAM" id="SSF75005">
    <property type="entry name" value="Arabinanase/levansucrase/invertase"/>
    <property type="match status" value="1"/>
</dbReference>
<dbReference type="AlphaFoldDB" id="X1M827"/>
<sequence>GNGQATIMTDSGASWTVNQFVGLYIVNRTDRSWGTITANTETTITCDVLAGGTDNDWDDNDYYDIACWDQYDTQIGCIMYDGGTFRMWFTGNMNTDFKQYRPGAAYADHMHLLYATSPDGEIWTKQITPIIAYGAGDDDDGVYAPYKHIHHHLCK</sequence>
<accession>X1M827</accession>
<gene>
    <name evidence="1" type="ORF">S06H3_36047</name>
</gene>
<name>X1M827_9ZZZZ</name>
<reference evidence="1" key="1">
    <citation type="journal article" date="2014" name="Front. Microbiol.">
        <title>High frequency of phylogenetically diverse reductive dehalogenase-homologous genes in deep subseafloor sedimentary metagenomes.</title>
        <authorList>
            <person name="Kawai M."/>
            <person name="Futagami T."/>
            <person name="Toyoda A."/>
            <person name="Takaki Y."/>
            <person name="Nishi S."/>
            <person name="Hori S."/>
            <person name="Arai W."/>
            <person name="Tsubouchi T."/>
            <person name="Morono Y."/>
            <person name="Uchiyama I."/>
            <person name="Ito T."/>
            <person name="Fujiyama A."/>
            <person name="Inagaki F."/>
            <person name="Takami H."/>
        </authorList>
    </citation>
    <scope>NUCLEOTIDE SEQUENCE</scope>
    <source>
        <strain evidence="1">Expedition CK06-06</strain>
    </source>
</reference>
<evidence type="ECO:0000313" key="1">
    <source>
        <dbReference type="EMBL" id="GAI27787.1"/>
    </source>
</evidence>
<organism evidence="1">
    <name type="scientific">marine sediment metagenome</name>
    <dbReference type="NCBI Taxonomy" id="412755"/>
    <lineage>
        <taxon>unclassified sequences</taxon>
        <taxon>metagenomes</taxon>
        <taxon>ecological metagenomes</taxon>
    </lineage>
</organism>
<feature type="non-terminal residue" evidence="1">
    <location>
        <position position="1"/>
    </location>
</feature>
<protein>
    <submittedName>
        <fullName evidence="1">Uncharacterized protein</fullName>
    </submittedName>
</protein>
<dbReference type="Gene3D" id="2.115.10.20">
    <property type="entry name" value="Glycosyl hydrolase domain, family 43"/>
    <property type="match status" value="1"/>
</dbReference>
<proteinExistence type="predicted"/>
<comment type="caution">
    <text evidence="1">The sequence shown here is derived from an EMBL/GenBank/DDBJ whole genome shotgun (WGS) entry which is preliminary data.</text>
</comment>
<dbReference type="EMBL" id="BARV01021803">
    <property type="protein sequence ID" value="GAI27787.1"/>
    <property type="molecule type" value="Genomic_DNA"/>
</dbReference>